<name>A0A0F4GK10_9PEZI</name>
<keyword evidence="3" id="KW-1185">Reference proteome</keyword>
<evidence type="ECO:0000313" key="2">
    <source>
        <dbReference type="EMBL" id="KJX97412.1"/>
    </source>
</evidence>
<dbReference type="AlphaFoldDB" id="A0A0F4GK10"/>
<gene>
    <name evidence="2" type="ORF">TI39_contig494g00007</name>
</gene>
<evidence type="ECO:0000256" key="1">
    <source>
        <dbReference type="SAM" id="MobiDB-lite"/>
    </source>
</evidence>
<sequence length="188" mass="21240">MDKNREDESEWLLVCKAFQGCLPERWAIAAMLPHVEEMFEIPPTFQGNDRRQLARKFAKVILNSFDRCVNWNIIEQTHDATGEAGSSDVDIQDRVGEEDKGDRTSKHAAADSNGKDPVQPMLKEASHFTVPRAEAGSSHSTEEVGGVFEEEIPETPQRRGKKSNKKGKKKSKKEVKKIRQKGMRKPSH</sequence>
<feature type="region of interest" description="Disordered" evidence="1">
    <location>
        <begin position="80"/>
        <end position="188"/>
    </location>
</feature>
<proteinExistence type="predicted"/>
<dbReference type="Proteomes" id="UP000033647">
    <property type="component" value="Unassembled WGS sequence"/>
</dbReference>
<feature type="compositionally biased region" description="Basic and acidic residues" evidence="1">
    <location>
        <begin position="91"/>
        <end position="109"/>
    </location>
</feature>
<comment type="caution">
    <text evidence="2">The sequence shown here is derived from an EMBL/GenBank/DDBJ whole genome shotgun (WGS) entry which is preliminary data.</text>
</comment>
<dbReference type="EMBL" id="LAFY01000486">
    <property type="protein sequence ID" value="KJX97412.1"/>
    <property type="molecule type" value="Genomic_DNA"/>
</dbReference>
<feature type="compositionally biased region" description="Basic residues" evidence="1">
    <location>
        <begin position="158"/>
        <end position="188"/>
    </location>
</feature>
<accession>A0A0F4GK10</accession>
<protein>
    <submittedName>
        <fullName evidence="2">Uncharacterized protein</fullName>
    </submittedName>
</protein>
<organism evidence="2 3">
    <name type="scientific">Zymoseptoria brevis</name>
    <dbReference type="NCBI Taxonomy" id="1047168"/>
    <lineage>
        <taxon>Eukaryota</taxon>
        <taxon>Fungi</taxon>
        <taxon>Dikarya</taxon>
        <taxon>Ascomycota</taxon>
        <taxon>Pezizomycotina</taxon>
        <taxon>Dothideomycetes</taxon>
        <taxon>Dothideomycetidae</taxon>
        <taxon>Mycosphaerellales</taxon>
        <taxon>Mycosphaerellaceae</taxon>
        <taxon>Zymoseptoria</taxon>
    </lineage>
</organism>
<evidence type="ECO:0000313" key="3">
    <source>
        <dbReference type="Proteomes" id="UP000033647"/>
    </source>
</evidence>
<reference evidence="2 3" key="1">
    <citation type="submission" date="2015-03" db="EMBL/GenBank/DDBJ databases">
        <title>RNA-seq based gene annotation and comparative genomics of four Zymoseptoria species reveal species-specific pathogenicity related genes and transposable element activity.</title>
        <authorList>
            <person name="Grandaubert J."/>
            <person name="Bhattacharyya A."/>
            <person name="Stukenbrock E.H."/>
        </authorList>
    </citation>
    <scope>NUCLEOTIDE SEQUENCE [LARGE SCALE GENOMIC DNA]</scope>
    <source>
        <strain evidence="2 3">Zb18110</strain>
    </source>
</reference>